<dbReference type="EMBL" id="DS989854">
    <property type="protein sequence ID" value="EDX74215.1"/>
    <property type="molecule type" value="Genomic_DNA"/>
</dbReference>
<reference evidence="1 2" key="1">
    <citation type="submission" date="2008-07" db="EMBL/GenBank/DDBJ databases">
        <authorList>
            <person name="Tandeau de Marsac N."/>
            <person name="Ferriera S."/>
            <person name="Johnson J."/>
            <person name="Kravitz S."/>
            <person name="Beeson K."/>
            <person name="Sutton G."/>
            <person name="Rogers Y.-H."/>
            <person name="Friedman R."/>
            <person name="Frazier M."/>
            <person name="Venter J.C."/>
        </authorList>
    </citation>
    <scope>NUCLEOTIDE SEQUENCE [LARGE SCALE GENOMIC DNA]</scope>
    <source>
        <strain evidence="1 2">PCC 7420</strain>
    </source>
</reference>
<protein>
    <submittedName>
        <fullName evidence="1">Uncharacterized protein</fullName>
    </submittedName>
</protein>
<accession>B4VV64</accession>
<organism evidence="1 2">
    <name type="scientific">Coleofasciculus chthonoplastes PCC 7420</name>
    <dbReference type="NCBI Taxonomy" id="118168"/>
    <lineage>
        <taxon>Bacteria</taxon>
        <taxon>Bacillati</taxon>
        <taxon>Cyanobacteriota</taxon>
        <taxon>Cyanophyceae</taxon>
        <taxon>Coleofasciculales</taxon>
        <taxon>Coleofasciculaceae</taxon>
        <taxon>Coleofasciculus</taxon>
    </lineage>
</organism>
<evidence type="ECO:0000313" key="1">
    <source>
        <dbReference type="EMBL" id="EDX74215.1"/>
    </source>
</evidence>
<dbReference type="Proteomes" id="UP000003835">
    <property type="component" value="Unassembled WGS sequence"/>
</dbReference>
<proteinExistence type="predicted"/>
<dbReference type="HOGENOM" id="CLU_2354900_0_0_3"/>
<sequence>MDNSLTSPTEVALENPPAVFSQVDPRLLKPHPYNSSIYGEEDVTELNDNKLNQTASTLNGNGSPSILYPFTLLHISLKARFAKQRFERGQINVNRT</sequence>
<dbReference type="RefSeq" id="WP_006102520.1">
    <property type="nucleotide sequence ID" value="NZ_DS989854.1"/>
</dbReference>
<name>B4VV64_9CYAN</name>
<gene>
    <name evidence="1" type="ORF">MC7420_4200</name>
</gene>
<evidence type="ECO:0000313" key="2">
    <source>
        <dbReference type="Proteomes" id="UP000003835"/>
    </source>
</evidence>
<dbReference type="AlphaFoldDB" id="B4VV64"/>
<keyword evidence="2" id="KW-1185">Reference proteome</keyword>